<dbReference type="Proteomes" id="UP001550535">
    <property type="component" value="Unassembled WGS sequence"/>
</dbReference>
<gene>
    <name evidence="1" type="ORF">ABZ507_08595</name>
</gene>
<comment type="caution">
    <text evidence="1">The sequence shown here is derived from an EMBL/GenBank/DDBJ whole genome shotgun (WGS) entry which is preliminary data.</text>
</comment>
<evidence type="ECO:0000313" key="1">
    <source>
        <dbReference type="EMBL" id="MEU2121883.1"/>
    </source>
</evidence>
<reference evidence="1 2" key="1">
    <citation type="submission" date="2024-06" db="EMBL/GenBank/DDBJ databases">
        <title>The Natural Products Discovery Center: Release of the First 8490 Sequenced Strains for Exploring Actinobacteria Biosynthetic Diversity.</title>
        <authorList>
            <person name="Kalkreuter E."/>
            <person name="Kautsar S.A."/>
            <person name="Yang D."/>
            <person name="Bader C.D."/>
            <person name="Teijaro C.N."/>
            <person name="Fluegel L."/>
            <person name="Davis C.M."/>
            <person name="Simpson J.R."/>
            <person name="Lauterbach L."/>
            <person name="Steele A.D."/>
            <person name="Gui C."/>
            <person name="Meng S."/>
            <person name="Li G."/>
            <person name="Viehrig K."/>
            <person name="Ye F."/>
            <person name="Su P."/>
            <person name="Kiefer A.F."/>
            <person name="Nichols A."/>
            <person name="Cepeda A.J."/>
            <person name="Yan W."/>
            <person name="Fan B."/>
            <person name="Jiang Y."/>
            <person name="Adhikari A."/>
            <person name="Zheng C.-J."/>
            <person name="Schuster L."/>
            <person name="Cowan T.M."/>
            <person name="Smanski M.J."/>
            <person name="Chevrette M.G."/>
            <person name="De Carvalho L.P.S."/>
            <person name="Shen B."/>
        </authorList>
    </citation>
    <scope>NUCLEOTIDE SEQUENCE [LARGE SCALE GENOMIC DNA]</scope>
    <source>
        <strain evidence="1 2">NPDC019434</strain>
    </source>
</reference>
<accession>A0ABV2X7J6</accession>
<keyword evidence="2" id="KW-1185">Reference proteome</keyword>
<evidence type="ECO:0000313" key="2">
    <source>
        <dbReference type="Proteomes" id="UP001550535"/>
    </source>
</evidence>
<dbReference type="RefSeq" id="WP_157114847.1">
    <property type="nucleotide sequence ID" value="NZ_JBEYBM010000015.1"/>
</dbReference>
<dbReference type="EMBL" id="JBEYBR010000015">
    <property type="protein sequence ID" value="MEU2121883.1"/>
    <property type="molecule type" value="Genomic_DNA"/>
</dbReference>
<sequence>MYVVLTQQLAHSVWHRLLLVDLASPTFTPASAASPPTRLVTWSGWSIELLHDTETHK</sequence>
<proteinExistence type="predicted"/>
<name>A0ABV2X7J6_9NOCA</name>
<protein>
    <submittedName>
        <fullName evidence="1">Uncharacterized protein</fullName>
    </submittedName>
</protein>
<organism evidence="1 2">
    <name type="scientific">Nocardia niwae</name>
    <dbReference type="NCBI Taxonomy" id="626084"/>
    <lineage>
        <taxon>Bacteria</taxon>
        <taxon>Bacillati</taxon>
        <taxon>Actinomycetota</taxon>
        <taxon>Actinomycetes</taxon>
        <taxon>Mycobacteriales</taxon>
        <taxon>Nocardiaceae</taxon>
        <taxon>Nocardia</taxon>
    </lineage>
</organism>